<keyword evidence="3" id="KW-1185">Reference proteome</keyword>
<proteinExistence type="predicted"/>
<sequence>MRRGAAVAASAGTSALGPPAYAEGRGSPAPGGRSGPALLRAGAANRNPKLPPRHARELRRPRPLRAHAPPVPPLRAPSPPRAPTHCDRQLGGRFFLLRVEG</sequence>
<protein>
    <submittedName>
        <fullName evidence="2">Uncharacterized protein</fullName>
    </submittedName>
</protein>
<organism evidence="2 3">
    <name type="scientific">Saguinus oedipus</name>
    <name type="common">Cotton-top tamarin</name>
    <name type="synonym">Oedipomidas oedipus</name>
    <dbReference type="NCBI Taxonomy" id="9490"/>
    <lineage>
        <taxon>Eukaryota</taxon>
        <taxon>Metazoa</taxon>
        <taxon>Chordata</taxon>
        <taxon>Craniata</taxon>
        <taxon>Vertebrata</taxon>
        <taxon>Euteleostomi</taxon>
        <taxon>Mammalia</taxon>
        <taxon>Eutheria</taxon>
        <taxon>Euarchontoglires</taxon>
        <taxon>Primates</taxon>
        <taxon>Haplorrhini</taxon>
        <taxon>Platyrrhini</taxon>
        <taxon>Cebidae</taxon>
        <taxon>Callitrichinae</taxon>
        <taxon>Saguinus</taxon>
    </lineage>
</organism>
<evidence type="ECO:0000313" key="2">
    <source>
        <dbReference type="EMBL" id="KAK2110828.1"/>
    </source>
</evidence>
<reference evidence="2 3" key="1">
    <citation type="submission" date="2023-05" db="EMBL/GenBank/DDBJ databases">
        <title>B98-5 Cell Line De Novo Hybrid Assembly: An Optical Mapping Approach.</title>
        <authorList>
            <person name="Kananen K."/>
            <person name="Auerbach J.A."/>
            <person name="Kautto E."/>
            <person name="Blachly J.S."/>
        </authorList>
    </citation>
    <scope>NUCLEOTIDE SEQUENCE [LARGE SCALE GENOMIC DNA]</scope>
    <source>
        <strain evidence="2">B95-8</strain>
        <tissue evidence="2">Cell line</tissue>
    </source>
</reference>
<accession>A0ABQ9VQJ2</accession>
<feature type="compositionally biased region" description="Low complexity" evidence="1">
    <location>
        <begin position="1"/>
        <end position="15"/>
    </location>
</feature>
<feature type="region of interest" description="Disordered" evidence="1">
    <location>
        <begin position="1"/>
        <end position="89"/>
    </location>
</feature>
<evidence type="ECO:0000313" key="3">
    <source>
        <dbReference type="Proteomes" id="UP001266305"/>
    </source>
</evidence>
<evidence type="ECO:0000256" key="1">
    <source>
        <dbReference type="SAM" id="MobiDB-lite"/>
    </source>
</evidence>
<feature type="compositionally biased region" description="Pro residues" evidence="1">
    <location>
        <begin position="69"/>
        <end position="82"/>
    </location>
</feature>
<name>A0ABQ9VQJ2_SAGOE</name>
<gene>
    <name evidence="2" type="ORF">P7K49_010574</name>
</gene>
<comment type="caution">
    <text evidence="2">The sequence shown here is derived from an EMBL/GenBank/DDBJ whole genome shotgun (WGS) entry which is preliminary data.</text>
</comment>
<feature type="compositionally biased region" description="Low complexity" evidence="1">
    <location>
        <begin position="24"/>
        <end position="37"/>
    </location>
</feature>
<dbReference type="EMBL" id="JASSZA010000005">
    <property type="protein sequence ID" value="KAK2110828.1"/>
    <property type="molecule type" value="Genomic_DNA"/>
</dbReference>
<dbReference type="Proteomes" id="UP001266305">
    <property type="component" value="Unassembled WGS sequence"/>
</dbReference>